<gene>
    <name evidence="2" type="ORF">MRATA1EN1_LOCUS166</name>
</gene>
<evidence type="ECO:0000313" key="3">
    <source>
        <dbReference type="Proteomes" id="UP001176941"/>
    </source>
</evidence>
<accession>A0ABN8XP71</accession>
<protein>
    <submittedName>
        <fullName evidence="2">Uncharacterized protein</fullName>
    </submittedName>
</protein>
<organism evidence="2 3">
    <name type="scientific">Rangifer tarandus platyrhynchus</name>
    <name type="common">Svalbard reindeer</name>
    <dbReference type="NCBI Taxonomy" id="3082113"/>
    <lineage>
        <taxon>Eukaryota</taxon>
        <taxon>Metazoa</taxon>
        <taxon>Chordata</taxon>
        <taxon>Craniata</taxon>
        <taxon>Vertebrata</taxon>
        <taxon>Euteleostomi</taxon>
        <taxon>Mammalia</taxon>
        <taxon>Eutheria</taxon>
        <taxon>Laurasiatheria</taxon>
        <taxon>Artiodactyla</taxon>
        <taxon>Ruminantia</taxon>
        <taxon>Pecora</taxon>
        <taxon>Cervidae</taxon>
        <taxon>Odocoileinae</taxon>
        <taxon>Rangifer</taxon>
    </lineage>
</organism>
<dbReference type="Proteomes" id="UP001176941">
    <property type="component" value="Chromosome 1"/>
</dbReference>
<dbReference type="EMBL" id="OX459937">
    <property type="protein sequence ID" value="CAI9151204.1"/>
    <property type="molecule type" value="Genomic_DNA"/>
</dbReference>
<name>A0ABN8XP71_RANTA</name>
<proteinExistence type="predicted"/>
<reference evidence="2" key="1">
    <citation type="submission" date="2023-04" db="EMBL/GenBank/DDBJ databases">
        <authorList>
            <consortium name="ELIXIR-Norway"/>
        </authorList>
    </citation>
    <scope>NUCLEOTIDE SEQUENCE [LARGE SCALE GENOMIC DNA]</scope>
</reference>
<keyword evidence="3" id="KW-1185">Reference proteome</keyword>
<evidence type="ECO:0000313" key="2">
    <source>
        <dbReference type="EMBL" id="CAI9151204.1"/>
    </source>
</evidence>
<feature type="region of interest" description="Disordered" evidence="1">
    <location>
        <begin position="69"/>
        <end position="97"/>
    </location>
</feature>
<sequence length="109" mass="11876">MQQVPGSGSEARLWGTAITCIELEHEWTGAMPEAKATGIQTALFQSLLQGYARENGQGMGWGLDALITRTEGRDTRSSSEVGQPPQSPRTTWPLPNLLTSPDLLSFMMK</sequence>
<evidence type="ECO:0000256" key="1">
    <source>
        <dbReference type="SAM" id="MobiDB-lite"/>
    </source>
</evidence>